<dbReference type="InterPro" id="IPR039223">
    <property type="entry name" value="AATF/Bfr2"/>
</dbReference>
<feature type="region of interest" description="Disordered" evidence="3">
    <location>
        <begin position="71"/>
        <end position="141"/>
    </location>
</feature>
<dbReference type="GO" id="GO:0032040">
    <property type="term" value="C:small-subunit processome"/>
    <property type="evidence" value="ECO:0007669"/>
    <property type="project" value="EnsemblFungi"/>
</dbReference>
<dbReference type="RefSeq" id="XP_018982776.1">
    <property type="nucleotide sequence ID" value="XM_019131154.1"/>
</dbReference>
<dbReference type="PANTHER" id="PTHR15565">
    <property type="entry name" value="AATF PROTEIN APOPTOSIS ANTAGONIZING TRANSCRIPTION FACTOR"/>
    <property type="match status" value="1"/>
</dbReference>
<dbReference type="GO" id="GO:0000462">
    <property type="term" value="P:maturation of SSU-rRNA from tricistronic rRNA transcript (SSU-rRNA, 5.8S rRNA, LSU-rRNA)"/>
    <property type="evidence" value="ECO:0007669"/>
    <property type="project" value="EnsemblFungi"/>
</dbReference>
<gene>
    <name evidence="6" type="ORF">BABINDRAFT_181684</name>
</gene>
<feature type="compositionally biased region" description="Acidic residues" evidence="3">
    <location>
        <begin position="88"/>
        <end position="113"/>
    </location>
</feature>
<dbReference type="Pfam" id="PF08164">
    <property type="entry name" value="TRAUB"/>
    <property type="match status" value="1"/>
</dbReference>
<accession>A0A1E3QIL7</accession>
<dbReference type="STRING" id="984486.A0A1E3QIL7"/>
<evidence type="ECO:0000256" key="1">
    <source>
        <dbReference type="ARBA" id="ARBA00008966"/>
    </source>
</evidence>
<dbReference type="InterPro" id="IPR012617">
    <property type="entry name" value="AATF_C"/>
</dbReference>
<feature type="domain" description="AATF leucine zipper-containing" evidence="5">
    <location>
        <begin position="169"/>
        <end position="292"/>
    </location>
</feature>
<feature type="compositionally biased region" description="Basic and acidic residues" evidence="3">
    <location>
        <begin position="121"/>
        <end position="134"/>
    </location>
</feature>
<dbReference type="GeneID" id="30149007"/>
<evidence type="ECO:0000313" key="7">
    <source>
        <dbReference type="Proteomes" id="UP000094336"/>
    </source>
</evidence>
<comment type="similarity">
    <text evidence="1">Belongs to the AATF family.</text>
</comment>
<dbReference type="InterPro" id="IPR025160">
    <property type="entry name" value="AATF"/>
</dbReference>
<evidence type="ECO:0000256" key="2">
    <source>
        <dbReference type="ARBA" id="ARBA00013850"/>
    </source>
</evidence>
<name>A0A1E3QIL7_9ASCO</name>
<keyword evidence="7" id="KW-1185">Reference proteome</keyword>
<evidence type="ECO:0000259" key="5">
    <source>
        <dbReference type="Pfam" id="PF13339"/>
    </source>
</evidence>
<reference evidence="7" key="1">
    <citation type="submission" date="2016-05" db="EMBL/GenBank/DDBJ databases">
        <title>Comparative genomics of biotechnologically important yeasts.</title>
        <authorList>
            <consortium name="DOE Joint Genome Institute"/>
            <person name="Riley R."/>
            <person name="Haridas S."/>
            <person name="Wolfe K.H."/>
            <person name="Lopes M.R."/>
            <person name="Hittinger C.T."/>
            <person name="Goker M."/>
            <person name="Salamov A."/>
            <person name="Wisecaver J."/>
            <person name="Long T.M."/>
            <person name="Aerts A.L."/>
            <person name="Barry K."/>
            <person name="Choi C."/>
            <person name="Clum A."/>
            <person name="Coughlan A.Y."/>
            <person name="Deshpande S."/>
            <person name="Douglass A.P."/>
            <person name="Hanson S.J."/>
            <person name="Klenk H.-P."/>
            <person name="Labutti K."/>
            <person name="Lapidus A."/>
            <person name="Lindquist E."/>
            <person name="Lipzen A."/>
            <person name="Meier-Kolthoff J.P."/>
            <person name="Ohm R.A."/>
            <person name="Otillar R.P."/>
            <person name="Pangilinan J."/>
            <person name="Peng Y."/>
            <person name="Rokas A."/>
            <person name="Rosa C.A."/>
            <person name="Scheuner C."/>
            <person name="Sibirny A.A."/>
            <person name="Slot J.C."/>
            <person name="Stielow J.B."/>
            <person name="Sun H."/>
            <person name="Kurtzman C.P."/>
            <person name="Blackwell M."/>
            <person name="Grigoriev I.V."/>
            <person name="Jeffries T.W."/>
        </authorList>
    </citation>
    <scope>NUCLEOTIDE SEQUENCE [LARGE SCALE GENOMIC DNA]</scope>
    <source>
        <strain evidence="7">NRRL Y-12698</strain>
    </source>
</reference>
<dbReference type="AlphaFoldDB" id="A0A1E3QIL7"/>
<feature type="compositionally biased region" description="Basic and acidic residues" evidence="3">
    <location>
        <begin position="71"/>
        <end position="83"/>
    </location>
</feature>
<protein>
    <recommendedName>
        <fullName evidence="2">Protein BFR2</fullName>
    </recommendedName>
</protein>
<proteinExistence type="inferred from homology"/>
<dbReference type="EMBL" id="KV454440">
    <property type="protein sequence ID" value="ODQ77448.1"/>
    <property type="molecule type" value="Genomic_DNA"/>
</dbReference>
<feature type="region of interest" description="Disordered" evidence="3">
    <location>
        <begin position="483"/>
        <end position="505"/>
    </location>
</feature>
<dbReference type="Pfam" id="PF13339">
    <property type="entry name" value="AATF-Che1"/>
    <property type="match status" value="1"/>
</dbReference>
<dbReference type="OrthoDB" id="5783963at2759"/>
<dbReference type="Proteomes" id="UP000094336">
    <property type="component" value="Unassembled WGS sequence"/>
</dbReference>
<organism evidence="6 7">
    <name type="scientific">Babjeviella inositovora NRRL Y-12698</name>
    <dbReference type="NCBI Taxonomy" id="984486"/>
    <lineage>
        <taxon>Eukaryota</taxon>
        <taxon>Fungi</taxon>
        <taxon>Dikarya</taxon>
        <taxon>Ascomycota</taxon>
        <taxon>Saccharomycotina</taxon>
        <taxon>Pichiomycetes</taxon>
        <taxon>Serinales incertae sedis</taxon>
        <taxon>Babjeviella</taxon>
    </lineage>
</organism>
<evidence type="ECO:0000256" key="3">
    <source>
        <dbReference type="SAM" id="MobiDB-lite"/>
    </source>
</evidence>
<evidence type="ECO:0000313" key="6">
    <source>
        <dbReference type="EMBL" id="ODQ77448.1"/>
    </source>
</evidence>
<evidence type="ECO:0000259" key="4">
    <source>
        <dbReference type="Pfam" id="PF08164"/>
    </source>
</evidence>
<dbReference type="PANTHER" id="PTHR15565:SF0">
    <property type="entry name" value="PROTEIN AATF"/>
    <property type="match status" value="1"/>
</dbReference>
<sequence length="505" mass="56314">MAKSLAEQIAQLAQPDVTDFDIEDEGLKDVFANSDSEDDLQDDEEELMKRQHYVSVDKSVLRDHAPKLDTKYKGAVSSRKDLYSEQDQSGEESEIESEAESEAESEIEFEAESDSGVSLKTDSEYESDGKHNFNSDDEETAHKRSNLTKLMQQERKHIISRLSSTAKTDAVKGYSINKQRTLYDSIIDSRIKLQKAVQTANQLPLSAESFEGFAGKKSAKTLAKTEAKVYDLLDTILRLRKKLYKQDAIVADKDVAPLPKKRSYADYLASNATMDTQLATYRGAVLNKWSHKVQQSSGSTAINASKFKVVNQSLTIQVDNQLRDMEKLVKRTRLNRKNVTPLGYVAETGDTDAVDDGDAAGEDSNIIPSAHPAVAQIDTQHNNYIFDDEDFYRLLLNDLIANKLSSANPTSGNSQLITLTKSKVKKNVDTKASKGRKLRFHVQEAIQGFAAPVNGGKWKWNDWQIDEFFAGLLGQRVDMGEGDRRVEGGDESEEGLMNDDITIFG</sequence>
<feature type="domain" description="Apoptosis-antagonizing transcription factor C-terminal" evidence="4">
    <location>
        <begin position="392"/>
        <end position="473"/>
    </location>
</feature>